<evidence type="ECO:0000313" key="7">
    <source>
        <dbReference type="EMBL" id="NBI33738.1"/>
    </source>
</evidence>
<evidence type="ECO:0000256" key="5">
    <source>
        <dbReference type="SAM" id="MobiDB-lite"/>
    </source>
</evidence>
<evidence type="ECO:0000256" key="3">
    <source>
        <dbReference type="ARBA" id="ARBA00022827"/>
    </source>
</evidence>
<reference evidence="7" key="1">
    <citation type="submission" date="2018-08" db="EMBL/GenBank/DDBJ databases">
        <title>Murine metabolic-syndrome-specific gut microbial biobank.</title>
        <authorList>
            <person name="Liu C."/>
        </authorList>
    </citation>
    <scope>NUCLEOTIDE SEQUENCE [LARGE SCALE GENOMIC DNA]</scope>
    <source>
        <strain evidence="7">Z82</strain>
    </source>
</reference>
<proteinExistence type="predicted"/>
<feature type="region of interest" description="Disordered" evidence="5">
    <location>
        <begin position="1"/>
        <end position="27"/>
    </location>
</feature>
<keyword evidence="2" id="KW-0285">Flavoprotein</keyword>
<dbReference type="PROSITE" id="PS51318">
    <property type="entry name" value="TAT"/>
    <property type="match status" value="1"/>
</dbReference>
<comment type="cofactor">
    <cofactor evidence="1">
        <name>FAD</name>
        <dbReference type="ChEBI" id="CHEBI:57692"/>
    </cofactor>
</comment>
<dbReference type="SUPFAM" id="SSF51905">
    <property type="entry name" value="FAD/NAD(P)-binding domain"/>
    <property type="match status" value="1"/>
</dbReference>
<dbReference type="InterPro" id="IPR003953">
    <property type="entry name" value="FAD-dep_OxRdtase_2_FAD-bd"/>
</dbReference>
<evidence type="ECO:0000256" key="4">
    <source>
        <dbReference type="ARBA" id="ARBA00023002"/>
    </source>
</evidence>
<dbReference type="Gene3D" id="3.90.700.10">
    <property type="entry name" value="Succinate dehydrogenase/fumarate reductase flavoprotein, catalytic domain"/>
    <property type="match status" value="1"/>
</dbReference>
<protein>
    <submittedName>
        <fullName evidence="7">FAD-dependent oxidoreductase</fullName>
    </submittedName>
</protein>
<dbReference type="Pfam" id="PF00890">
    <property type="entry name" value="FAD_binding_2"/>
    <property type="match status" value="1"/>
</dbReference>
<dbReference type="EMBL" id="QWKH01000005">
    <property type="protein sequence ID" value="NBI33738.1"/>
    <property type="molecule type" value="Genomic_DNA"/>
</dbReference>
<evidence type="ECO:0000259" key="6">
    <source>
        <dbReference type="Pfam" id="PF00890"/>
    </source>
</evidence>
<name>A0A7C9JMA4_9BACT</name>
<keyword evidence="3" id="KW-0274">FAD</keyword>
<dbReference type="PANTHER" id="PTHR43400:SF10">
    <property type="entry name" value="3-OXOSTEROID 1-DEHYDROGENASE"/>
    <property type="match status" value="1"/>
</dbReference>
<dbReference type="InterPro" id="IPR006311">
    <property type="entry name" value="TAT_signal"/>
</dbReference>
<dbReference type="InterPro" id="IPR027477">
    <property type="entry name" value="Succ_DH/fumarate_Rdtase_cat_sf"/>
</dbReference>
<organism evidence="7">
    <name type="scientific">Muribaculaceae bacterium Z82</name>
    <dbReference type="NCBI Taxonomy" id="2304548"/>
    <lineage>
        <taxon>Bacteria</taxon>
        <taxon>Pseudomonadati</taxon>
        <taxon>Bacteroidota</taxon>
        <taxon>Bacteroidia</taxon>
        <taxon>Bacteroidales</taxon>
        <taxon>Muribaculaceae</taxon>
    </lineage>
</organism>
<dbReference type="AlphaFoldDB" id="A0A7C9JMA4"/>
<gene>
    <name evidence="7" type="ORF">D1639_01535</name>
</gene>
<evidence type="ECO:0000256" key="2">
    <source>
        <dbReference type="ARBA" id="ARBA00022630"/>
    </source>
</evidence>
<dbReference type="InterPro" id="IPR050315">
    <property type="entry name" value="FAD-oxidoreductase_2"/>
</dbReference>
<dbReference type="GO" id="GO:0016491">
    <property type="term" value="F:oxidoreductase activity"/>
    <property type="evidence" value="ECO:0007669"/>
    <property type="project" value="UniProtKB-KW"/>
</dbReference>
<dbReference type="SUPFAM" id="SSF56425">
    <property type="entry name" value="Succinate dehydrogenase/fumarate reductase flavoprotein, catalytic domain"/>
    <property type="match status" value="1"/>
</dbReference>
<dbReference type="GO" id="GO:0008202">
    <property type="term" value="P:steroid metabolic process"/>
    <property type="evidence" value="ECO:0007669"/>
    <property type="project" value="UniProtKB-ARBA"/>
</dbReference>
<accession>A0A7C9JMA4</accession>
<sequence>MRRRDGTRRLASEHPAKRREPMDKKLTMDRRGFLAGGATALAAAGLMGLAGCAGNPGSGSATGNGSGSNGSADGNAVSSDAVVNSWQNPPAPIPADQIVETVDCDVLIIGAGTAGVVAAQSAAEAGANTVLIEKCAEFSARGHDVGVVDCKVQRDNGVTIDKALMREYYCQITCNKTDMGLFNIWMNKSGEVMDYYIDRLTADGLPCNAGSLGEAAAKSTNPCTKEFPTAIQFGMEQKTADGEYTNHLMVRYIEGYAREDGADIRYNTKAEQLIREGDGPVTGCIASTDNGYVQFNAKNGVIIATGGITQNEQMLRMWAPPAAQTDQILYTPIDGNTGDGLNMGMWIGAGHQKTNQATMALPSSAAAGGQLSDDGRGITWMTVNLNGERYVKENSPGPNLCHATLPQPASEGWSIFDANWETNILKMMPSGKDFRGEDLVSDKRKASFEEDIKKGLMYKADTLEGLAEAMGMPAEAFKAQVDRYNGYCASGNDEEFSMPAEQLFAIDTPPFYASRNRCGVLVVMYGLNVNAKSQVCNQNDVAIPGLYAIGNAQGNFVTDSYPILIPGISHGRCVTFGRLLGQALAKGETL</sequence>
<dbReference type="InterPro" id="IPR036188">
    <property type="entry name" value="FAD/NAD-bd_sf"/>
</dbReference>
<dbReference type="PANTHER" id="PTHR43400">
    <property type="entry name" value="FUMARATE REDUCTASE"/>
    <property type="match status" value="1"/>
</dbReference>
<feature type="domain" description="FAD-dependent oxidoreductase 2 FAD-binding" evidence="6">
    <location>
        <begin position="105"/>
        <end position="554"/>
    </location>
</feature>
<dbReference type="PRINTS" id="PR00411">
    <property type="entry name" value="PNDRDTASEI"/>
</dbReference>
<dbReference type="Gene3D" id="3.50.50.60">
    <property type="entry name" value="FAD/NAD(P)-binding domain"/>
    <property type="match status" value="1"/>
</dbReference>
<comment type="caution">
    <text evidence="7">The sequence shown here is derived from an EMBL/GenBank/DDBJ whole genome shotgun (WGS) entry which is preliminary data.</text>
</comment>
<keyword evidence="4" id="KW-0560">Oxidoreductase</keyword>
<evidence type="ECO:0000256" key="1">
    <source>
        <dbReference type="ARBA" id="ARBA00001974"/>
    </source>
</evidence>
<feature type="compositionally biased region" description="Basic and acidic residues" evidence="5">
    <location>
        <begin position="7"/>
        <end position="27"/>
    </location>
</feature>